<dbReference type="PANTHER" id="PTHR33644">
    <property type="entry name" value="U-BOX DOMAIN-CONTAINING PROTEIN 62-RELATED"/>
    <property type="match status" value="1"/>
</dbReference>
<feature type="region of interest" description="Disordered" evidence="3">
    <location>
        <begin position="178"/>
        <end position="259"/>
    </location>
</feature>
<proteinExistence type="predicted"/>
<evidence type="ECO:0000313" key="7">
    <source>
        <dbReference type="Proteomes" id="UP000634136"/>
    </source>
</evidence>
<dbReference type="SUPFAM" id="SSF57850">
    <property type="entry name" value="RING/U-box"/>
    <property type="match status" value="1"/>
</dbReference>
<feature type="transmembrane region" description="Helical" evidence="4">
    <location>
        <begin position="82"/>
        <end position="102"/>
    </location>
</feature>
<dbReference type="Gene3D" id="3.30.40.10">
    <property type="entry name" value="Zinc/RING finger domain, C3HC4 (zinc finger)"/>
    <property type="match status" value="1"/>
</dbReference>
<evidence type="ECO:0000256" key="1">
    <source>
        <dbReference type="ARBA" id="ARBA00004906"/>
    </source>
</evidence>
<dbReference type="InterPro" id="IPR003613">
    <property type="entry name" value="Ubox_domain"/>
</dbReference>
<evidence type="ECO:0000256" key="2">
    <source>
        <dbReference type="ARBA" id="ARBA00022679"/>
    </source>
</evidence>
<keyword evidence="2" id="KW-0808">Transferase</keyword>
<keyword evidence="4" id="KW-0812">Transmembrane</keyword>
<name>A0A834U4B7_9FABA</name>
<sequence length="558" mass="61164">MLNHKKTPTFSENSAFTRALMSNRPDNETIEGRRKDKFNLSLVTLETSSHYPHNHGSLLSLAYETTTAAADARGSSPLFLELNFAAATAIIIIIIIIIIMSSEEIGLVPDQRIDNGLNSPLVFQDDSLRFSCGGAPQRRVGDPGPKTRELGSFIDEKMFAVERDRYFAAQGVDFRRNVFGDCSDRRNPPDARNWNGNGSTATPSGDESDGEDDEDDEEDDDDDDVEDDAEVEGLVGVNDASKGNSNSINDINNSNISGSNLSSVADRISNGKAQHRSPYGSNREVLGKDGEIVQMVHNNSRGNDDDHHHERLDKSHSAVTIAETDCEEYYSHYLQGTEGSASVQKAMAGENGCGFSGRKEVIYSSESGESLRAVLSDPVTGALMDDAMILPCGHSFGGGGIQHVIRMKACCTCSQPVSEESISPNLSLRVAVQAYRREEESQFYRSSKKRRERFDQGGYGDSAVLEQPRGRGVQFPFAVMDRVVIKILIGGKLEQGNKRTPQRFVGREAIVTTQCLNGWYVVKTLDNAESVKLQYRSLAKVSEDPSKPASSKMGPNWL</sequence>
<dbReference type="PROSITE" id="PS51698">
    <property type="entry name" value="U_BOX"/>
    <property type="match status" value="1"/>
</dbReference>
<dbReference type="PANTHER" id="PTHR33644:SF5">
    <property type="entry name" value="U-BOX DOMAIN-CONTAINING PROTEIN 62"/>
    <property type="match status" value="1"/>
</dbReference>
<dbReference type="GO" id="GO:0016567">
    <property type="term" value="P:protein ubiquitination"/>
    <property type="evidence" value="ECO:0007669"/>
    <property type="project" value="UniProtKB-UniPathway"/>
</dbReference>
<dbReference type="GO" id="GO:0004842">
    <property type="term" value="F:ubiquitin-protein transferase activity"/>
    <property type="evidence" value="ECO:0007669"/>
    <property type="project" value="InterPro"/>
</dbReference>
<evidence type="ECO:0000313" key="6">
    <source>
        <dbReference type="EMBL" id="KAF7830864.1"/>
    </source>
</evidence>
<reference evidence="6" key="1">
    <citation type="submission" date="2020-09" db="EMBL/GenBank/DDBJ databases">
        <title>Genome-Enabled Discovery of Anthraquinone Biosynthesis in Senna tora.</title>
        <authorList>
            <person name="Kang S.-H."/>
            <person name="Pandey R.P."/>
            <person name="Lee C.-M."/>
            <person name="Sim J.-S."/>
            <person name="Jeong J.-T."/>
            <person name="Choi B.-S."/>
            <person name="Jung M."/>
            <person name="Ginzburg D."/>
            <person name="Zhao K."/>
            <person name="Won S.Y."/>
            <person name="Oh T.-J."/>
            <person name="Yu Y."/>
            <person name="Kim N.-H."/>
            <person name="Lee O.R."/>
            <person name="Lee T.-H."/>
            <person name="Bashyal P."/>
            <person name="Kim T.-S."/>
            <person name="Lee W.-H."/>
            <person name="Kawkins C."/>
            <person name="Kim C.-K."/>
            <person name="Kim J.S."/>
            <person name="Ahn B.O."/>
            <person name="Rhee S.Y."/>
            <person name="Sohng J.K."/>
        </authorList>
    </citation>
    <scope>NUCLEOTIDE SEQUENCE</scope>
    <source>
        <tissue evidence="6">Leaf</tissue>
    </source>
</reference>
<feature type="compositionally biased region" description="Acidic residues" evidence="3">
    <location>
        <begin position="206"/>
        <end position="231"/>
    </location>
</feature>
<dbReference type="InterPro" id="IPR057649">
    <property type="entry name" value="PUB62-63_C"/>
</dbReference>
<comment type="caution">
    <text evidence="6">The sequence shown here is derived from an EMBL/GenBank/DDBJ whole genome shotgun (WGS) entry which is preliminary data.</text>
</comment>
<organism evidence="6 7">
    <name type="scientific">Senna tora</name>
    <dbReference type="NCBI Taxonomy" id="362788"/>
    <lineage>
        <taxon>Eukaryota</taxon>
        <taxon>Viridiplantae</taxon>
        <taxon>Streptophyta</taxon>
        <taxon>Embryophyta</taxon>
        <taxon>Tracheophyta</taxon>
        <taxon>Spermatophyta</taxon>
        <taxon>Magnoliopsida</taxon>
        <taxon>eudicotyledons</taxon>
        <taxon>Gunneridae</taxon>
        <taxon>Pentapetalae</taxon>
        <taxon>rosids</taxon>
        <taxon>fabids</taxon>
        <taxon>Fabales</taxon>
        <taxon>Fabaceae</taxon>
        <taxon>Caesalpinioideae</taxon>
        <taxon>Cassia clade</taxon>
        <taxon>Senna</taxon>
    </lineage>
</organism>
<evidence type="ECO:0000256" key="3">
    <source>
        <dbReference type="SAM" id="MobiDB-lite"/>
    </source>
</evidence>
<dbReference type="Pfam" id="PF23112">
    <property type="entry name" value="PUB62-63_C"/>
    <property type="match status" value="1"/>
</dbReference>
<feature type="compositionally biased region" description="Basic and acidic residues" evidence="3">
    <location>
        <begin position="178"/>
        <end position="189"/>
    </location>
</feature>
<evidence type="ECO:0000256" key="4">
    <source>
        <dbReference type="SAM" id="Phobius"/>
    </source>
</evidence>
<dbReference type="OrthoDB" id="667871at2759"/>
<feature type="compositionally biased region" description="Low complexity" evidence="3">
    <location>
        <begin position="244"/>
        <end position="259"/>
    </location>
</feature>
<dbReference type="Proteomes" id="UP000634136">
    <property type="component" value="Unassembled WGS sequence"/>
</dbReference>
<comment type="pathway">
    <text evidence="1">Protein modification; protein ubiquitination.</text>
</comment>
<feature type="compositionally biased region" description="Polar residues" evidence="3">
    <location>
        <begin position="194"/>
        <end position="203"/>
    </location>
</feature>
<feature type="domain" description="U-box" evidence="5">
    <location>
        <begin position="370"/>
        <end position="442"/>
    </location>
</feature>
<accession>A0A834U4B7</accession>
<dbReference type="AlphaFoldDB" id="A0A834U4B7"/>
<evidence type="ECO:0000259" key="5">
    <source>
        <dbReference type="PROSITE" id="PS51698"/>
    </source>
</evidence>
<dbReference type="UniPathway" id="UPA00143"/>
<keyword evidence="7" id="KW-1185">Reference proteome</keyword>
<gene>
    <name evidence="6" type="ORF">G2W53_013197</name>
</gene>
<keyword evidence="4" id="KW-0472">Membrane</keyword>
<keyword evidence="4" id="KW-1133">Transmembrane helix</keyword>
<dbReference type="EMBL" id="JAAIUW010000005">
    <property type="protein sequence ID" value="KAF7830864.1"/>
    <property type="molecule type" value="Genomic_DNA"/>
</dbReference>
<dbReference type="InterPro" id="IPR013083">
    <property type="entry name" value="Znf_RING/FYVE/PHD"/>
</dbReference>
<protein>
    <submittedName>
        <fullName evidence="6">U-box domain-containing protein 62</fullName>
    </submittedName>
</protein>